<evidence type="ECO:0000313" key="1">
    <source>
        <dbReference type="EMBL" id="QCU90876.1"/>
    </source>
</evidence>
<dbReference type="Gene3D" id="3.40.50.2300">
    <property type="match status" value="2"/>
</dbReference>
<reference evidence="1 2" key="1">
    <citation type="submission" date="2019-05" db="EMBL/GenBank/DDBJ databases">
        <title>Thiomicrorhabdus sediminis sp. nov, a novel sulfur-oxidizing bacterium isolated from coastal sediment.</title>
        <authorList>
            <person name="Liu X."/>
        </authorList>
    </citation>
    <scope>NUCLEOTIDE SEQUENCE [LARGE SCALE GENOMIC DNA]</scope>
    <source>
        <strain evidence="1 2">G1</strain>
    </source>
</reference>
<proteinExistence type="predicted"/>
<dbReference type="KEGG" id="thig:FE785_09670"/>
<sequence length="362" mass="41085">MLSNATLTFSKNGDLNTTRQGIEITKFHLPTSGLAVLALIMLCLPWKTFADQQAPKTYDLPICAYVASYHPGYEWQDRITQGLQQSLDGKCHLKTFYMNSKSLKARRELMAVGEQAANFIKQSQAKVAIVSDDNAVRYVLQKHFKDDALPFVYCGVNHSGKRYGLPYKNTTGMVEKNPLEQLLRLIFTIQPAKTRTAMLTTQSNSANINVNAFIELARSLGIDYSVYQVSTQKQWQDAYLDIQYNPNIDILLFTNYQPIKDWDARANVELIENNNNILSLTMQHFMMDFNAIGMIKIPEEQGHWAGEAAMEILHGSRPDQIAVVPNEQFQLWVNPKLIRPYRTAKMDGIINQAIVFSPNETP</sequence>
<protein>
    <recommendedName>
        <fullName evidence="3">ABC transporter substrate binding protein</fullName>
    </recommendedName>
</protein>
<dbReference type="Proteomes" id="UP000304864">
    <property type="component" value="Chromosome"/>
</dbReference>
<dbReference type="RefSeq" id="WP_138565550.1">
    <property type="nucleotide sequence ID" value="NZ_CP040602.1"/>
</dbReference>
<accession>A0A4P9K8X8</accession>
<evidence type="ECO:0008006" key="3">
    <source>
        <dbReference type="Google" id="ProtNLM"/>
    </source>
</evidence>
<keyword evidence="2" id="KW-1185">Reference proteome</keyword>
<name>A0A4P9K8X8_9GAMM</name>
<dbReference type="InterPro" id="IPR007487">
    <property type="entry name" value="ABC_transpt-TYRBP-like"/>
</dbReference>
<gene>
    <name evidence="1" type="ORF">FE785_09670</name>
</gene>
<dbReference type="OrthoDB" id="1550623at2"/>
<dbReference type="PANTHER" id="PTHR35271">
    <property type="entry name" value="ABC TRANSPORTER, SUBSTRATE-BINDING LIPOPROTEIN-RELATED"/>
    <property type="match status" value="1"/>
</dbReference>
<dbReference type="EMBL" id="CP040602">
    <property type="protein sequence ID" value="QCU90876.1"/>
    <property type="molecule type" value="Genomic_DNA"/>
</dbReference>
<organism evidence="1 2">
    <name type="scientific">Thiomicrorhabdus sediminis</name>
    <dbReference type="NCBI Taxonomy" id="2580412"/>
    <lineage>
        <taxon>Bacteria</taxon>
        <taxon>Pseudomonadati</taxon>
        <taxon>Pseudomonadota</taxon>
        <taxon>Gammaproteobacteria</taxon>
        <taxon>Thiotrichales</taxon>
        <taxon>Piscirickettsiaceae</taxon>
        <taxon>Thiomicrorhabdus</taxon>
    </lineage>
</organism>
<dbReference type="PANTHER" id="PTHR35271:SF1">
    <property type="entry name" value="ABC TRANSPORTER, SUBSTRATE-BINDING LIPOPROTEIN"/>
    <property type="match status" value="1"/>
</dbReference>
<evidence type="ECO:0000313" key="2">
    <source>
        <dbReference type="Proteomes" id="UP000304864"/>
    </source>
</evidence>
<dbReference type="AlphaFoldDB" id="A0A4P9K8X8"/>